<dbReference type="EMBL" id="VUNE01000004">
    <property type="protein sequence ID" value="MST62861.1"/>
    <property type="molecule type" value="Genomic_DNA"/>
</dbReference>
<name>A0A6N7X484_9FIRM</name>
<dbReference type="PANTHER" id="PTHR48207:SF3">
    <property type="entry name" value="SUCCINATE--HYDROXYMETHYLGLUTARATE COA-TRANSFERASE"/>
    <property type="match status" value="1"/>
</dbReference>
<organism evidence="2 3">
    <name type="scientific">Peptostreptococcus porci</name>
    <dbReference type="NCBI Taxonomy" id="2652282"/>
    <lineage>
        <taxon>Bacteria</taxon>
        <taxon>Bacillati</taxon>
        <taxon>Bacillota</taxon>
        <taxon>Clostridia</taxon>
        <taxon>Peptostreptococcales</taxon>
        <taxon>Peptostreptococcaceae</taxon>
        <taxon>Peptostreptococcus</taxon>
    </lineage>
</organism>
<evidence type="ECO:0000313" key="2">
    <source>
        <dbReference type="EMBL" id="MST62861.1"/>
    </source>
</evidence>
<dbReference type="AlphaFoldDB" id="A0A6N7X484"/>
<evidence type="ECO:0000256" key="1">
    <source>
        <dbReference type="ARBA" id="ARBA00022679"/>
    </source>
</evidence>
<dbReference type="InterPro" id="IPR044855">
    <property type="entry name" value="CoA-Trfase_III_dom3_sf"/>
</dbReference>
<dbReference type="Gene3D" id="3.40.50.10540">
    <property type="entry name" value="Crotonobetainyl-coa:carnitine coa-transferase, domain 1"/>
    <property type="match status" value="1"/>
</dbReference>
<dbReference type="InterPro" id="IPR023606">
    <property type="entry name" value="CoA-Trfase_III_dom_1_sf"/>
</dbReference>
<dbReference type="Proteomes" id="UP000440713">
    <property type="component" value="Unassembled WGS sequence"/>
</dbReference>
<protein>
    <submittedName>
        <fullName evidence="2">CoA transferase</fullName>
    </submittedName>
</protein>
<dbReference type="RefSeq" id="WP_154538315.1">
    <property type="nucleotide sequence ID" value="NZ_JAQYHJ010000062.1"/>
</dbReference>
<reference evidence="2 3" key="1">
    <citation type="submission" date="2019-08" db="EMBL/GenBank/DDBJ databases">
        <title>In-depth cultivation of the pig gut microbiome towards novel bacterial diversity and tailored functional studies.</title>
        <authorList>
            <person name="Wylensek D."/>
            <person name="Hitch T.C.A."/>
            <person name="Clavel T."/>
        </authorList>
    </citation>
    <scope>NUCLEOTIDE SEQUENCE [LARGE SCALE GENOMIC DNA]</scope>
    <source>
        <strain evidence="2 3">WCA-SAB-591-4A-A</strain>
    </source>
</reference>
<keyword evidence="1 2" id="KW-0808">Transferase</keyword>
<dbReference type="Gene3D" id="3.30.1540.10">
    <property type="entry name" value="formyl-coa transferase, domain 3"/>
    <property type="match status" value="1"/>
</dbReference>
<gene>
    <name evidence="2" type="ORF">FYJ71_07750</name>
</gene>
<accession>A0A6N7X484</accession>
<comment type="caution">
    <text evidence="2">The sequence shown here is derived from an EMBL/GenBank/DDBJ whole genome shotgun (WGS) entry which is preliminary data.</text>
</comment>
<dbReference type="InterPro" id="IPR050483">
    <property type="entry name" value="CoA-transferase_III_domain"/>
</dbReference>
<keyword evidence="3" id="KW-1185">Reference proteome</keyword>
<dbReference type="SUPFAM" id="SSF89796">
    <property type="entry name" value="CoA-transferase family III (CaiB/BaiF)"/>
    <property type="match status" value="1"/>
</dbReference>
<dbReference type="GO" id="GO:0008410">
    <property type="term" value="F:CoA-transferase activity"/>
    <property type="evidence" value="ECO:0007669"/>
    <property type="project" value="TreeGrafter"/>
</dbReference>
<sequence>MKKALEGLKVLDLTHAYNGPFCTTLLADNGADVLKIEPPHGDQCRTWGPIDDKSGESGFFAFLNRNKKGITLNLKNEEAREIFYELVKDADVVVENFRPGVSKKLKVDYDTIKEINPGIVYASGSGFGQTGPLKNRPCYDIVAQSMAGMVNLTGFEDSVPTKVGPSIADNVTGIYLCVGVMMALYNKEKTGLGQQVDVSMFDTIFTLLENAIVIQTMKGVTPQRQGNIDPSIAPFDIYATVDGYVAIGVGNDRLFKLFCDLIERPDLLDNPLYATNDLRSQNYRPELQNIIAEWCSNKSKYDIESMCDEIGIPCGPVLDMKEAIDHPHVQAREMMVHQTHPTIGEMYFQGCPIKLSRTPGSVDTPAPLLGEYNEEFYKNVLGFSDEKYKKLIENEVI</sequence>
<dbReference type="Pfam" id="PF02515">
    <property type="entry name" value="CoA_transf_3"/>
    <property type="match status" value="1"/>
</dbReference>
<dbReference type="PANTHER" id="PTHR48207">
    <property type="entry name" value="SUCCINATE--HYDROXYMETHYLGLUTARATE COA-TRANSFERASE"/>
    <property type="match status" value="1"/>
</dbReference>
<dbReference type="InterPro" id="IPR003673">
    <property type="entry name" value="CoA-Trfase_fam_III"/>
</dbReference>
<proteinExistence type="predicted"/>
<evidence type="ECO:0000313" key="3">
    <source>
        <dbReference type="Proteomes" id="UP000440713"/>
    </source>
</evidence>